<comment type="caution">
    <text evidence="1">The sequence shown here is derived from an EMBL/GenBank/DDBJ whole genome shotgun (WGS) entry which is preliminary data.</text>
</comment>
<dbReference type="EMBL" id="JAGGLR010000027">
    <property type="protein sequence ID" value="MBP2066820.1"/>
    <property type="molecule type" value="Genomic_DNA"/>
</dbReference>
<organism evidence="1 2">
    <name type="scientific">Streptomyces iranensis</name>
    <dbReference type="NCBI Taxonomy" id="576784"/>
    <lineage>
        <taxon>Bacteria</taxon>
        <taxon>Bacillati</taxon>
        <taxon>Actinomycetota</taxon>
        <taxon>Actinomycetes</taxon>
        <taxon>Kitasatosporales</taxon>
        <taxon>Streptomycetaceae</taxon>
        <taxon>Streptomyces</taxon>
        <taxon>Streptomyces violaceusniger group</taxon>
    </lineage>
</organism>
<keyword evidence="2" id="KW-1185">Reference proteome</keyword>
<proteinExistence type="predicted"/>
<dbReference type="InterPro" id="IPR016156">
    <property type="entry name" value="FAD/NAD-linked_Rdtase_dimer_sf"/>
</dbReference>
<dbReference type="Proteomes" id="UP000756710">
    <property type="component" value="Unassembled WGS sequence"/>
</dbReference>
<dbReference type="Gene3D" id="3.30.390.30">
    <property type="match status" value="1"/>
</dbReference>
<protein>
    <submittedName>
        <fullName evidence="1">NADPH-dependent 2,4-dienoyl-CoA reductase/sulfur reductase-like enzyme</fullName>
    </submittedName>
</protein>
<evidence type="ECO:0000313" key="1">
    <source>
        <dbReference type="EMBL" id="MBP2066820.1"/>
    </source>
</evidence>
<dbReference type="SUPFAM" id="SSF55424">
    <property type="entry name" value="FAD/NAD-linked reductases, dimerisation (C-terminal) domain"/>
    <property type="match status" value="1"/>
</dbReference>
<sequence>MARSPHPLFGYQFLSLEHWGNAVAQAEVGAHNMISPGERRRPHPWTPYFWSAQFGVNIKSVGVPNMADQILVRARDGAGLRGRRGRGWPRGR</sequence>
<accession>A0ABS4N4A5</accession>
<gene>
    <name evidence="1" type="ORF">J2Z30_007881</name>
</gene>
<name>A0ABS4N4A5_9ACTN</name>
<evidence type="ECO:0000313" key="2">
    <source>
        <dbReference type="Proteomes" id="UP000756710"/>
    </source>
</evidence>
<reference evidence="1 2" key="1">
    <citation type="submission" date="2021-03" db="EMBL/GenBank/DDBJ databases">
        <title>Genomic Encyclopedia of Type Strains, Phase IV (KMG-IV): sequencing the most valuable type-strain genomes for metagenomic binning, comparative biology and taxonomic classification.</title>
        <authorList>
            <person name="Goeker M."/>
        </authorList>
    </citation>
    <scope>NUCLEOTIDE SEQUENCE [LARGE SCALE GENOMIC DNA]</scope>
    <source>
        <strain evidence="1 2">DSM 41954</strain>
    </source>
</reference>